<organism evidence="1 2">
    <name type="scientific">Datura stramonium</name>
    <name type="common">Jimsonweed</name>
    <name type="synonym">Common thornapple</name>
    <dbReference type="NCBI Taxonomy" id="4076"/>
    <lineage>
        <taxon>Eukaryota</taxon>
        <taxon>Viridiplantae</taxon>
        <taxon>Streptophyta</taxon>
        <taxon>Embryophyta</taxon>
        <taxon>Tracheophyta</taxon>
        <taxon>Spermatophyta</taxon>
        <taxon>Magnoliopsida</taxon>
        <taxon>eudicotyledons</taxon>
        <taxon>Gunneridae</taxon>
        <taxon>Pentapetalae</taxon>
        <taxon>asterids</taxon>
        <taxon>lamiids</taxon>
        <taxon>Solanales</taxon>
        <taxon>Solanaceae</taxon>
        <taxon>Solanoideae</taxon>
        <taxon>Datureae</taxon>
        <taxon>Datura</taxon>
    </lineage>
</organism>
<evidence type="ECO:0000313" key="1">
    <source>
        <dbReference type="EMBL" id="MCD9644819.1"/>
    </source>
</evidence>
<proteinExistence type="predicted"/>
<comment type="caution">
    <text evidence="1">The sequence shown here is derived from an EMBL/GenBank/DDBJ whole genome shotgun (WGS) entry which is preliminary data.</text>
</comment>
<accession>A0ABS8VD73</accession>
<protein>
    <submittedName>
        <fullName evidence="1">Uncharacterized protein</fullName>
    </submittedName>
</protein>
<reference evidence="1 2" key="1">
    <citation type="journal article" date="2021" name="BMC Genomics">
        <title>Datura genome reveals duplications of psychoactive alkaloid biosynthetic genes and high mutation rate following tissue culture.</title>
        <authorList>
            <person name="Rajewski A."/>
            <person name="Carter-House D."/>
            <person name="Stajich J."/>
            <person name="Litt A."/>
        </authorList>
    </citation>
    <scope>NUCLEOTIDE SEQUENCE [LARGE SCALE GENOMIC DNA]</scope>
    <source>
        <strain evidence="1">AR-01</strain>
    </source>
</reference>
<keyword evidence="2" id="KW-1185">Reference proteome</keyword>
<gene>
    <name evidence="1" type="ORF">HAX54_033268</name>
</gene>
<dbReference type="EMBL" id="JACEIK010004256">
    <property type="protein sequence ID" value="MCD9644819.1"/>
    <property type="molecule type" value="Genomic_DNA"/>
</dbReference>
<evidence type="ECO:0000313" key="2">
    <source>
        <dbReference type="Proteomes" id="UP000823775"/>
    </source>
</evidence>
<name>A0ABS8VD73_DATST</name>
<dbReference type="Proteomes" id="UP000823775">
    <property type="component" value="Unassembled WGS sequence"/>
</dbReference>
<feature type="non-terminal residue" evidence="1">
    <location>
        <position position="66"/>
    </location>
</feature>
<sequence>EGNGPYWVASRFNNEDDRPSRVPSYVGLGVRGVMERVMDRRVSDDPLQLLSGRLVVQIQPDPRNNF</sequence>
<feature type="non-terminal residue" evidence="1">
    <location>
        <position position="1"/>
    </location>
</feature>